<dbReference type="Proteomes" id="UP000685013">
    <property type="component" value="Chromosome 2"/>
</dbReference>
<accession>A0AAV6P2F7</accession>
<dbReference type="EMBL" id="JAGKQH010000002">
    <property type="protein sequence ID" value="KAG6606024.1"/>
    <property type="molecule type" value="Genomic_DNA"/>
</dbReference>
<protein>
    <submittedName>
        <fullName evidence="1">Uncharacterized protein</fullName>
    </submittedName>
</protein>
<proteinExistence type="predicted"/>
<dbReference type="AlphaFoldDB" id="A0AAV6P2F7"/>
<evidence type="ECO:0000313" key="2">
    <source>
        <dbReference type="Proteomes" id="UP000685013"/>
    </source>
</evidence>
<organism evidence="1 2">
    <name type="scientific">Cucurbita argyrosperma subsp. sororia</name>
    <dbReference type="NCBI Taxonomy" id="37648"/>
    <lineage>
        <taxon>Eukaryota</taxon>
        <taxon>Viridiplantae</taxon>
        <taxon>Streptophyta</taxon>
        <taxon>Embryophyta</taxon>
        <taxon>Tracheophyta</taxon>
        <taxon>Spermatophyta</taxon>
        <taxon>Magnoliopsida</taxon>
        <taxon>eudicotyledons</taxon>
        <taxon>Gunneridae</taxon>
        <taxon>Pentapetalae</taxon>
        <taxon>rosids</taxon>
        <taxon>fabids</taxon>
        <taxon>Cucurbitales</taxon>
        <taxon>Cucurbitaceae</taxon>
        <taxon>Cucurbiteae</taxon>
        <taxon>Cucurbita</taxon>
    </lineage>
</organism>
<feature type="non-terminal residue" evidence="1">
    <location>
        <position position="1"/>
    </location>
</feature>
<reference evidence="1 2" key="1">
    <citation type="journal article" date="2021" name="Hortic Res">
        <title>The domestication of Cucurbita argyrosperma as revealed by the genome of its wild relative.</title>
        <authorList>
            <person name="Barrera-Redondo J."/>
            <person name="Sanchez-de la Vega G."/>
            <person name="Aguirre-Liguori J.A."/>
            <person name="Castellanos-Morales G."/>
            <person name="Gutierrez-Guerrero Y.T."/>
            <person name="Aguirre-Dugua X."/>
            <person name="Aguirre-Planter E."/>
            <person name="Tenaillon M.I."/>
            <person name="Lira-Saade R."/>
            <person name="Eguiarte L.E."/>
        </authorList>
    </citation>
    <scope>NUCLEOTIDE SEQUENCE [LARGE SCALE GENOMIC DNA]</scope>
    <source>
        <strain evidence="1">JBR-2021</strain>
    </source>
</reference>
<keyword evidence="2" id="KW-1185">Reference proteome</keyword>
<name>A0AAV6P2F7_9ROSI</name>
<comment type="caution">
    <text evidence="1">The sequence shown here is derived from an EMBL/GenBank/DDBJ whole genome shotgun (WGS) entry which is preliminary data.</text>
</comment>
<sequence>MHGLVTPVELFDRCGVGGFDKNDIKGKGIWEECEKPQAGGFIVNSRKQCTYDEFSQEIEKDNRVLLHKDEEHNDHQFSQIQ</sequence>
<gene>
    <name evidence="1" type="ORF">SDJN03_03341</name>
</gene>
<evidence type="ECO:0000313" key="1">
    <source>
        <dbReference type="EMBL" id="KAG6606024.1"/>
    </source>
</evidence>